<keyword evidence="3" id="KW-1185">Reference proteome</keyword>
<feature type="compositionally biased region" description="Polar residues" evidence="1">
    <location>
        <begin position="107"/>
        <end position="116"/>
    </location>
</feature>
<sequence length="116" mass="11380">MKRDRLGRFLSPGAAGQRGGSGSGGGGGGGGGRARGRPARSGPSVDETAALVAARLGWGRARACGDAGEDGADEAASNPTGAAPQSSQGRVTRAGAETETKMLPSMDTAQHYQAGL</sequence>
<protein>
    <submittedName>
        <fullName evidence="2">Uncharacterized protein</fullName>
    </submittedName>
</protein>
<feature type="region of interest" description="Disordered" evidence="1">
    <location>
        <begin position="63"/>
        <end position="116"/>
    </location>
</feature>
<proteinExistence type="predicted"/>
<feature type="compositionally biased region" description="Polar residues" evidence="1">
    <location>
        <begin position="77"/>
        <end position="90"/>
    </location>
</feature>
<organism evidence="2 3">
    <name type="scientific">Diceros bicornis minor</name>
    <name type="common">South-central black rhinoceros</name>
    <dbReference type="NCBI Taxonomy" id="77932"/>
    <lineage>
        <taxon>Eukaryota</taxon>
        <taxon>Metazoa</taxon>
        <taxon>Chordata</taxon>
        <taxon>Craniata</taxon>
        <taxon>Vertebrata</taxon>
        <taxon>Euteleostomi</taxon>
        <taxon>Mammalia</taxon>
        <taxon>Eutheria</taxon>
        <taxon>Laurasiatheria</taxon>
        <taxon>Perissodactyla</taxon>
        <taxon>Rhinocerotidae</taxon>
        <taxon>Diceros</taxon>
    </lineage>
</organism>
<evidence type="ECO:0000313" key="3">
    <source>
        <dbReference type="Proteomes" id="UP000551758"/>
    </source>
</evidence>
<dbReference type="Proteomes" id="UP000551758">
    <property type="component" value="Unassembled WGS sequence"/>
</dbReference>
<feature type="compositionally biased region" description="Gly residues" evidence="1">
    <location>
        <begin position="16"/>
        <end position="33"/>
    </location>
</feature>
<comment type="caution">
    <text evidence="2">The sequence shown here is derived from an EMBL/GenBank/DDBJ whole genome shotgun (WGS) entry which is preliminary data.</text>
</comment>
<feature type="region of interest" description="Disordered" evidence="1">
    <location>
        <begin position="1"/>
        <end position="48"/>
    </location>
</feature>
<accession>A0A7J7EH71</accession>
<dbReference type="AlphaFoldDB" id="A0A7J7EH71"/>
<evidence type="ECO:0000313" key="2">
    <source>
        <dbReference type="EMBL" id="KAF5915115.1"/>
    </source>
</evidence>
<name>A0A7J7EH71_DICBM</name>
<evidence type="ECO:0000256" key="1">
    <source>
        <dbReference type="SAM" id="MobiDB-lite"/>
    </source>
</evidence>
<dbReference type="EMBL" id="JACDTQ010002889">
    <property type="protein sequence ID" value="KAF5915115.1"/>
    <property type="molecule type" value="Genomic_DNA"/>
</dbReference>
<reference evidence="2 3" key="1">
    <citation type="journal article" date="2020" name="Mol. Biol. Evol.">
        <title>Interspecific Gene Flow and the Evolution of Specialization in Black and White Rhinoceros.</title>
        <authorList>
            <person name="Moodley Y."/>
            <person name="Westbury M.V."/>
            <person name="Russo I.M."/>
            <person name="Gopalakrishnan S."/>
            <person name="Rakotoarivelo A."/>
            <person name="Olsen R.A."/>
            <person name="Prost S."/>
            <person name="Tunstall T."/>
            <person name="Ryder O.A."/>
            <person name="Dalen L."/>
            <person name="Bruford M.W."/>
        </authorList>
    </citation>
    <scope>NUCLEOTIDE SEQUENCE [LARGE SCALE GENOMIC DNA]</scope>
    <source>
        <strain evidence="2">SBR-YM</strain>
        <tissue evidence="2">Skin</tissue>
    </source>
</reference>
<gene>
    <name evidence="2" type="ORF">HPG69_013385</name>
</gene>